<evidence type="ECO:0000259" key="17">
    <source>
        <dbReference type="PROSITE" id="PS51217"/>
    </source>
</evidence>
<dbReference type="Pfam" id="PF12705">
    <property type="entry name" value="PDDEXK_1"/>
    <property type="match status" value="1"/>
</dbReference>
<evidence type="ECO:0000256" key="15">
    <source>
        <dbReference type="PROSITE-ProRule" id="PRU00560"/>
    </source>
</evidence>
<keyword evidence="11" id="KW-0413">Isomerase</keyword>
<dbReference type="InterPro" id="IPR014017">
    <property type="entry name" value="DNA_helicase_UvrD-like_C"/>
</dbReference>
<dbReference type="PANTHER" id="PTHR11070">
    <property type="entry name" value="UVRD / RECB / PCRA DNA HELICASE FAMILY MEMBER"/>
    <property type="match status" value="1"/>
</dbReference>
<dbReference type="Gene3D" id="3.90.320.10">
    <property type="match status" value="1"/>
</dbReference>
<dbReference type="EMBL" id="CP121208">
    <property type="protein sequence ID" value="WFM83881.1"/>
    <property type="molecule type" value="Genomic_DNA"/>
</dbReference>
<dbReference type="PROSITE" id="PS51198">
    <property type="entry name" value="UVRD_HELICASE_ATP_BIND"/>
    <property type="match status" value="1"/>
</dbReference>
<dbReference type="PANTHER" id="PTHR11070:SF55">
    <property type="entry name" value="DNA 3'-5' HELICASE"/>
    <property type="match status" value="1"/>
</dbReference>
<dbReference type="EC" id="5.6.2.4" evidence="13"/>
<name>A0ABY8G1Y6_9ACTO</name>
<evidence type="ECO:0000256" key="9">
    <source>
        <dbReference type="ARBA" id="ARBA00023125"/>
    </source>
</evidence>
<dbReference type="PROSITE" id="PS51217">
    <property type="entry name" value="UVRD_HELICASE_CTER"/>
    <property type="match status" value="1"/>
</dbReference>
<evidence type="ECO:0000256" key="1">
    <source>
        <dbReference type="ARBA" id="ARBA00009922"/>
    </source>
</evidence>
<keyword evidence="19" id="KW-1185">Reference proteome</keyword>
<keyword evidence="8 15" id="KW-0067">ATP-binding</keyword>
<feature type="domain" description="UvrD-like helicase C-terminal" evidence="17">
    <location>
        <begin position="387"/>
        <end position="692"/>
    </location>
</feature>
<evidence type="ECO:0000256" key="14">
    <source>
        <dbReference type="ARBA" id="ARBA00048988"/>
    </source>
</evidence>
<dbReference type="InterPro" id="IPR000212">
    <property type="entry name" value="DNA_helicase_UvrD/REP"/>
</dbReference>
<keyword evidence="7" id="KW-0269">Exonuclease</keyword>
<proteinExistence type="inferred from homology"/>
<dbReference type="Gene3D" id="1.10.486.10">
    <property type="entry name" value="PCRA, domain 4"/>
    <property type="match status" value="1"/>
</dbReference>
<feature type="domain" description="UvrD-like helicase ATP-binding" evidence="16">
    <location>
        <begin position="14"/>
        <end position="386"/>
    </location>
</feature>
<evidence type="ECO:0000256" key="10">
    <source>
        <dbReference type="ARBA" id="ARBA00023204"/>
    </source>
</evidence>
<dbReference type="Gene3D" id="1.10.10.160">
    <property type="match status" value="1"/>
</dbReference>
<dbReference type="RefSeq" id="WP_278013276.1">
    <property type="nucleotide sequence ID" value="NZ_CP121208.1"/>
</dbReference>
<dbReference type="Pfam" id="PF13361">
    <property type="entry name" value="UvrD_C"/>
    <property type="match status" value="1"/>
</dbReference>
<keyword evidence="3 15" id="KW-0547">Nucleotide-binding</keyword>
<keyword evidence="2" id="KW-0540">Nuclease</keyword>
<evidence type="ECO:0000256" key="11">
    <source>
        <dbReference type="ARBA" id="ARBA00023235"/>
    </source>
</evidence>
<evidence type="ECO:0000256" key="4">
    <source>
        <dbReference type="ARBA" id="ARBA00022763"/>
    </source>
</evidence>
<keyword evidence="10" id="KW-0234">DNA repair</keyword>
<keyword evidence="6 15" id="KW-0347">Helicase</keyword>
<comment type="similarity">
    <text evidence="1">Belongs to the helicase family. UvrD subfamily.</text>
</comment>
<dbReference type="InterPro" id="IPR011604">
    <property type="entry name" value="PDDEXK-like_dom_sf"/>
</dbReference>
<gene>
    <name evidence="18" type="ORF">P7079_02570</name>
</gene>
<dbReference type="InterPro" id="IPR038726">
    <property type="entry name" value="PDDEXK_AddAB-type"/>
</dbReference>
<keyword evidence="9" id="KW-0238">DNA-binding</keyword>
<organism evidence="18 19">
    <name type="scientific">Arcanobacterium canis</name>
    <dbReference type="NCBI Taxonomy" id="999183"/>
    <lineage>
        <taxon>Bacteria</taxon>
        <taxon>Bacillati</taxon>
        <taxon>Actinomycetota</taxon>
        <taxon>Actinomycetes</taxon>
        <taxon>Actinomycetales</taxon>
        <taxon>Actinomycetaceae</taxon>
        <taxon>Arcanobacterium</taxon>
    </lineage>
</organism>
<evidence type="ECO:0000256" key="8">
    <source>
        <dbReference type="ARBA" id="ARBA00022840"/>
    </source>
</evidence>
<feature type="binding site" evidence="15">
    <location>
        <begin position="35"/>
        <end position="42"/>
    </location>
    <ligand>
        <name>ATP</name>
        <dbReference type="ChEBI" id="CHEBI:30616"/>
    </ligand>
</feature>
<evidence type="ECO:0000256" key="6">
    <source>
        <dbReference type="ARBA" id="ARBA00022806"/>
    </source>
</evidence>
<evidence type="ECO:0000256" key="2">
    <source>
        <dbReference type="ARBA" id="ARBA00022722"/>
    </source>
</evidence>
<evidence type="ECO:0000256" key="12">
    <source>
        <dbReference type="ARBA" id="ARBA00034617"/>
    </source>
</evidence>
<dbReference type="Pfam" id="PF00580">
    <property type="entry name" value="UvrD-helicase"/>
    <property type="match status" value="1"/>
</dbReference>
<evidence type="ECO:0000256" key="13">
    <source>
        <dbReference type="ARBA" id="ARBA00034808"/>
    </source>
</evidence>
<evidence type="ECO:0000313" key="19">
    <source>
        <dbReference type="Proteomes" id="UP001215216"/>
    </source>
</evidence>
<comment type="catalytic activity">
    <reaction evidence="12">
        <text>Couples ATP hydrolysis with the unwinding of duplex DNA by translocating in the 3'-5' direction.</text>
        <dbReference type="EC" id="5.6.2.4"/>
    </reaction>
</comment>
<evidence type="ECO:0000256" key="5">
    <source>
        <dbReference type="ARBA" id="ARBA00022801"/>
    </source>
</evidence>
<dbReference type="InterPro" id="IPR013986">
    <property type="entry name" value="DExx_box_DNA_helicase_dom_sf"/>
</dbReference>
<dbReference type="InterPro" id="IPR027417">
    <property type="entry name" value="P-loop_NTPase"/>
</dbReference>
<accession>A0ABY8G1Y6</accession>
<keyword evidence="5 15" id="KW-0378">Hydrolase</keyword>
<evidence type="ECO:0000256" key="3">
    <source>
        <dbReference type="ARBA" id="ARBA00022741"/>
    </source>
</evidence>
<evidence type="ECO:0000313" key="18">
    <source>
        <dbReference type="EMBL" id="WFM83881.1"/>
    </source>
</evidence>
<reference evidence="18 19" key="1">
    <citation type="submission" date="2023-03" db="EMBL/GenBank/DDBJ databases">
        <title>Complete genome of Arcanobacterium canis strain DSM 25104 isolated in 2010 from a canine otitis externa in Germany.</title>
        <authorList>
            <person name="Borowiak M."/>
            <person name="Kreitlow A."/>
            <person name="Malorny B."/>
            <person name="Laemmler C."/>
            <person name="Prenger-Berninghoff E."/>
            <person name="Ploetz M."/>
            <person name="Abdulmawjood A."/>
        </authorList>
    </citation>
    <scope>NUCLEOTIDE SEQUENCE [LARGE SCALE GENOMIC DNA]</scope>
    <source>
        <strain evidence="18 19">DSM 25104</strain>
    </source>
</reference>
<evidence type="ECO:0000259" key="16">
    <source>
        <dbReference type="PROSITE" id="PS51198"/>
    </source>
</evidence>
<dbReference type="Gene3D" id="3.40.50.300">
    <property type="entry name" value="P-loop containing nucleotide triphosphate hydrolases"/>
    <property type="match status" value="4"/>
</dbReference>
<keyword evidence="4" id="KW-0227">DNA damage</keyword>
<sequence length="1154" mass="129340">MTVTYSDFVSLFDYPPTPEQEKVILSDEPAIIVVAGAGSGKTATMSQRIAWHVAAGNVKADEVLGLTFTRKAAGELATRVMSQLNKVKARFGNEINSAADSDDIADAMHESTARPTILTYNSFASQIASSYAMLIGEDPRSRLIQEAERWQIMEKIVTDSMNEVIREAGFDPANNDSPLALRAISSIISDSLALSSALIDNGVSPEDLRAQIHSEFAYASELREVQRVPPKTFTSGGGQADLAKKAWTELKALGEKFEYRLSLIAFVEKYFDYKKAHSVAEFADQVAWASAILETNERVRDDLKKRYKLIILDEYQDTSVNQARFLNLAFGGDSGSQWRSICAVGDPNQAIYSWRGASANALSDFTRDFAVSSSARLTLSTAFRNGRTILDVANLLTHAQRGKLDYGERLRVKELVSPTSAHDGEVEWIHEPLREDSARQLVAKIRDAMGNIDSRRVENGAPLATAAILCRKRKYIPTMVAALEEAGVAYEVVGGQSLLERKEVVLVRALLALTVNPQRNSWLVPLMNFFAIGAWDVRELGRITRESDTGSLVATLAWLNENPNAMNLSDEGRTRLLRLAKILEQMRQARLDSVPQAVHAAIDLLDLEMYAGAMRRSNRTMSALGSFVTLAHQYATSAQTPTLAGFVEWIDLVEEKENQAEDSSSVEVPLIDEDIEPESGVVQVLTVHASKGLEWDVVGVPEMNHQEFDTEKYSYQVWQTTASLLPYPLRQDREYLPDFTLAGRFQPGEFASVAARYRCDKDAHSRQMLASLLADIATDYARYRYEDIPEHAASEERRLAYVAFTRPKQVLILASYDFADLQSAKKFADNFHKKGEFIPSDRGQFLADVEKLLPTHGHEHVISRDENRFTRWAKDVDLASVRIGEPVLVCTQQQPKWPLDVNRSLDRVTTNPRSSLQLTDEERESMISDWKNITAGFIPDPLKDQYAYKPHYTASDVVSAASDAESFWRNLARPIPLKPSRASRVGTEVHAEIAHYFQAPATLDLDAVWDQEADELSDERVEILVSRFHDSPYSNVAPLAVERACEMRIGDTTVRCVIDAVLDTSTMRGYSPVTIVDWKTGRRPNSDLLDARVLQLQLYRLVWSKTHNIPLDQIGSAFYYLGEEDELARDFRPQQWDEDRIIEKVSTVLRQPHQ</sequence>
<dbReference type="SUPFAM" id="SSF52540">
    <property type="entry name" value="P-loop containing nucleoside triphosphate hydrolases"/>
    <property type="match status" value="1"/>
</dbReference>
<protein>
    <recommendedName>
        <fullName evidence="13">DNA 3'-5' helicase</fullName>
        <ecNumber evidence="13">5.6.2.4</ecNumber>
    </recommendedName>
</protein>
<evidence type="ECO:0000256" key="7">
    <source>
        <dbReference type="ARBA" id="ARBA00022839"/>
    </source>
</evidence>
<dbReference type="Proteomes" id="UP001215216">
    <property type="component" value="Chromosome"/>
</dbReference>
<dbReference type="CDD" id="cd17932">
    <property type="entry name" value="DEXQc_UvrD"/>
    <property type="match status" value="1"/>
</dbReference>
<dbReference type="InterPro" id="IPR014016">
    <property type="entry name" value="UvrD-like_ATP-bd"/>
</dbReference>
<comment type="catalytic activity">
    <reaction evidence="14">
        <text>ATP + H2O = ADP + phosphate + H(+)</text>
        <dbReference type="Rhea" id="RHEA:13065"/>
        <dbReference type="ChEBI" id="CHEBI:15377"/>
        <dbReference type="ChEBI" id="CHEBI:15378"/>
        <dbReference type="ChEBI" id="CHEBI:30616"/>
        <dbReference type="ChEBI" id="CHEBI:43474"/>
        <dbReference type="ChEBI" id="CHEBI:456216"/>
        <dbReference type="EC" id="5.6.2.4"/>
    </reaction>
</comment>